<gene>
    <name evidence="10" type="ORF">WICMUC_001379</name>
</gene>
<evidence type="ECO:0000256" key="3">
    <source>
        <dbReference type="ARBA" id="ARBA00022792"/>
    </source>
</evidence>
<dbReference type="InterPro" id="IPR040152">
    <property type="entry name" value="Atp25"/>
</dbReference>
<proteinExistence type="inferred from homology"/>
<feature type="compositionally biased region" description="Polar residues" evidence="8">
    <location>
        <begin position="45"/>
        <end position="54"/>
    </location>
</feature>
<comment type="function">
    <text evidence="7">Mitochondrial mRNA stabilization factor.</text>
</comment>
<evidence type="ECO:0000256" key="2">
    <source>
        <dbReference type="ARBA" id="ARBA00010787"/>
    </source>
</evidence>
<dbReference type="OrthoDB" id="107372at2759"/>
<dbReference type="Proteomes" id="UP000769528">
    <property type="component" value="Unassembled WGS sequence"/>
</dbReference>
<dbReference type="GO" id="GO:0048255">
    <property type="term" value="P:mRNA stabilization"/>
    <property type="evidence" value="ECO:0007669"/>
    <property type="project" value="InterPro"/>
</dbReference>
<dbReference type="GO" id="GO:0005743">
    <property type="term" value="C:mitochondrial inner membrane"/>
    <property type="evidence" value="ECO:0007669"/>
    <property type="project" value="UniProtKB-SubCell"/>
</dbReference>
<sequence length="562" mass="65600">MLRSSSTKVLRNISKKPNRILVNSSILQLSSSSSPSSSSPTTQSNTQLDQNENTPWYLRDSINPELNNPIFKEKFPELPINHPENMVELLNYMINKSGLTDFKIFDLRNRQDELPISSFSDFMIICQGKSEKHLQNSSQDLITFIKTQFNKHPYIEGLIKPNSQIRLKKKLRKSARGNRDNEFGIGPNSWIMIDTKIDNIYLHLTTLERRQQLNLEYLFCDQIDKHLYKPQPSTILQDNDSIFAGIFKRYYSTTSSIEDNVTKLLLTNDFENFEKVSSEIRSNNDISSKILENIVKELNFFKIKDINDEILSNFKKFFDYSFPINPSLDNFITRFEFFQKLHYLSPQFVTINQLTQSLNIQSQAGWPISKPQLLSFIETLNNINHIDNANETIRKNALFNIWKLIEFDIFNDDEILINLLKIFNDNGSITPEFYQVVEFIQISQNNKISNDLIEFIAKTLILNNNSHALWEFWDSLYNYEILDESIVKDSRPWGLLFDILNEFTSDSNSNALILNVLFNEKLPESISNGIKFDNKGKLLELLNKFDQSNQSYSNIRQYIEQQ</sequence>
<keyword evidence="6 7" id="KW-0472">Membrane</keyword>
<evidence type="ECO:0000313" key="10">
    <source>
        <dbReference type="EMBL" id="KAH3678570.1"/>
    </source>
</evidence>
<feature type="region of interest" description="Disordered" evidence="8">
    <location>
        <begin position="29"/>
        <end position="59"/>
    </location>
</feature>
<comment type="subcellular location">
    <subcellularLocation>
        <location evidence="1 7">Mitochondrion inner membrane</location>
        <topology evidence="1 7">Peripheral membrane protein</topology>
        <orientation evidence="1 7">Matrix side</orientation>
    </subcellularLocation>
</comment>
<protein>
    <recommendedName>
        <fullName evidence="7">ATPase synthesis protein 25</fullName>
    </recommendedName>
</protein>
<dbReference type="AlphaFoldDB" id="A0A9P8PVX7"/>
<dbReference type="EMBL" id="JAEUBF010000438">
    <property type="protein sequence ID" value="KAH3678570.1"/>
    <property type="molecule type" value="Genomic_DNA"/>
</dbReference>
<organism evidence="10 11">
    <name type="scientific">Wickerhamomyces mucosus</name>
    <dbReference type="NCBI Taxonomy" id="1378264"/>
    <lineage>
        <taxon>Eukaryota</taxon>
        <taxon>Fungi</taxon>
        <taxon>Dikarya</taxon>
        <taxon>Ascomycota</taxon>
        <taxon>Saccharomycotina</taxon>
        <taxon>Saccharomycetes</taxon>
        <taxon>Phaffomycetales</taxon>
        <taxon>Wickerhamomycetaceae</taxon>
        <taxon>Wickerhamomyces</taxon>
    </lineage>
</organism>
<comment type="caution">
    <text evidence="10">The sequence shown here is derived from an EMBL/GenBank/DDBJ whole genome shotgun (WGS) entry which is preliminary data.</text>
</comment>
<dbReference type="InterPro" id="IPR043519">
    <property type="entry name" value="NT_sf"/>
</dbReference>
<keyword evidence="4 7" id="KW-0809">Transit peptide</keyword>
<dbReference type="Gene3D" id="3.30.460.10">
    <property type="entry name" value="Beta Polymerase, domain 2"/>
    <property type="match status" value="1"/>
</dbReference>
<dbReference type="SUPFAM" id="SSF81301">
    <property type="entry name" value="Nucleotidyltransferase"/>
    <property type="match status" value="1"/>
</dbReference>
<evidence type="ECO:0000259" key="9">
    <source>
        <dbReference type="Pfam" id="PF13929"/>
    </source>
</evidence>
<evidence type="ECO:0000256" key="7">
    <source>
        <dbReference type="RuleBase" id="RU367062"/>
    </source>
</evidence>
<name>A0A9P8PVX7_9ASCO</name>
<dbReference type="Pfam" id="PF02410">
    <property type="entry name" value="RsfS"/>
    <property type="match status" value="1"/>
</dbReference>
<evidence type="ECO:0000313" key="11">
    <source>
        <dbReference type="Proteomes" id="UP000769528"/>
    </source>
</evidence>
<dbReference type="PANTHER" id="PTHR28087:SF1">
    <property type="entry name" value="ATPASE SYNTHESIS PROTEIN 25, MITOCHONDRIAL"/>
    <property type="match status" value="1"/>
</dbReference>
<dbReference type="PANTHER" id="PTHR28087">
    <property type="entry name" value="ATPASE SYNTHESIS PROTEIN 25, MITOCHONDRIAL"/>
    <property type="match status" value="1"/>
</dbReference>
<evidence type="ECO:0000256" key="6">
    <source>
        <dbReference type="ARBA" id="ARBA00023136"/>
    </source>
</evidence>
<evidence type="ECO:0000256" key="4">
    <source>
        <dbReference type="ARBA" id="ARBA00022946"/>
    </source>
</evidence>
<accession>A0A9P8PVX7</accession>
<evidence type="ECO:0000256" key="1">
    <source>
        <dbReference type="ARBA" id="ARBA00004443"/>
    </source>
</evidence>
<dbReference type="Pfam" id="PF13929">
    <property type="entry name" value="mRNA_stabil"/>
    <property type="match status" value="1"/>
</dbReference>
<dbReference type="GO" id="GO:0140053">
    <property type="term" value="P:mitochondrial gene expression"/>
    <property type="evidence" value="ECO:0007669"/>
    <property type="project" value="UniProtKB-UniRule"/>
</dbReference>
<reference evidence="10" key="1">
    <citation type="journal article" date="2021" name="Open Biol.">
        <title>Shared evolutionary footprints suggest mitochondrial oxidative damage underlies multiple complex I losses in fungi.</title>
        <authorList>
            <person name="Schikora-Tamarit M.A."/>
            <person name="Marcet-Houben M."/>
            <person name="Nosek J."/>
            <person name="Gabaldon T."/>
        </authorList>
    </citation>
    <scope>NUCLEOTIDE SEQUENCE</scope>
    <source>
        <strain evidence="10">CBS6341</strain>
    </source>
</reference>
<comment type="similarity">
    <text evidence="2 7">Belongs to the ATP25 family.</text>
</comment>
<keyword evidence="3 7" id="KW-0999">Mitochondrion inner membrane</keyword>
<evidence type="ECO:0000256" key="8">
    <source>
        <dbReference type="SAM" id="MobiDB-lite"/>
    </source>
</evidence>
<dbReference type="InterPro" id="IPR025210">
    <property type="entry name" value="ATP25_mRNA_stabil_dom"/>
</dbReference>
<evidence type="ECO:0000256" key="5">
    <source>
        <dbReference type="ARBA" id="ARBA00023128"/>
    </source>
</evidence>
<feature type="compositionally biased region" description="Low complexity" evidence="8">
    <location>
        <begin position="29"/>
        <end position="44"/>
    </location>
</feature>
<keyword evidence="5 7" id="KW-0496">Mitochondrion</keyword>
<reference evidence="10" key="2">
    <citation type="submission" date="2021-01" db="EMBL/GenBank/DDBJ databases">
        <authorList>
            <person name="Schikora-Tamarit M.A."/>
        </authorList>
    </citation>
    <scope>NUCLEOTIDE SEQUENCE</scope>
    <source>
        <strain evidence="10">CBS6341</strain>
    </source>
</reference>
<keyword evidence="11" id="KW-1185">Reference proteome</keyword>
<feature type="domain" description="ATP25 mRNA stabilisation" evidence="9">
    <location>
        <begin position="271"/>
        <end position="502"/>
    </location>
</feature>